<feature type="region of interest" description="Disordered" evidence="1">
    <location>
        <begin position="34"/>
        <end position="53"/>
    </location>
</feature>
<reference evidence="2 3" key="1">
    <citation type="submission" date="2014-04" db="EMBL/GenBank/DDBJ databases">
        <authorList>
            <consortium name="DOE Joint Genome Institute"/>
            <person name="Kuo A."/>
            <person name="Kohler A."/>
            <person name="Jargeat P."/>
            <person name="Nagy L.G."/>
            <person name="Floudas D."/>
            <person name="Copeland A."/>
            <person name="Barry K.W."/>
            <person name="Cichocki N."/>
            <person name="Veneault-Fourrey C."/>
            <person name="LaButti K."/>
            <person name="Lindquist E.A."/>
            <person name="Lipzen A."/>
            <person name="Lundell T."/>
            <person name="Morin E."/>
            <person name="Murat C."/>
            <person name="Sun H."/>
            <person name="Tunlid A."/>
            <person name="Henrissat B."/>
            <person name="Grigoriev I.V."/>
            <person name="Hibbett D.S."/>
            <person name="Martin F."/>
            <person name="Nordberg H.P."/>
            <person name="Cantor M.N."/>
            <person name="Hua S.X."/>
        </authorList>
    </citation>
    <scope>NUCLEOTIDE SEQUENCE [LARGE SCALE GENOMIC DNA]</scope>
    <source>
        <strain evidence="2 3">Ve08.2h10</strain>
    </source>
</reference>
<evidence type="ECO:0000313" key="3">
    <source>
        <dbReference type="Proteomes" id="UP000054538"/>
    </source>
</evidence>
<evidence type="ECO:0000313" key="2">
    <source>
        <dbReference type="EMBL" id="KIK73055.1"/>
    </source>
</evidence>
<accession>A0A0D0D7S9</accession>
<dbReference type="AlphaFoldDB" id="A0A0D0D7S9"/>
<sequence>MSLSNMKYNPLGFAPVLPPMQPYNFPPILPPFMPPPPIQPQSTLPIPPHGDGFYGGAALPQQQNNFQIHQLPQQQQQHCVRGVEARVDYTAAVMQATENAHAGRH</sequence>
<dbReference type="Proteomes" id="UP000054538">
    <property type="component" value="Unassembled WGS sequence"/>
</dbReference>
<proteinExistence type="predicted"/>
<gene>
    <name evidence="2" type="ORF">PAXRUDRAFT_21278</name>
</gene>
<keyword evidence="3" id="KW-1185">Reference proteome</keyword>
<dbReference type="InParanoid" id="A0A0D0D7S9"/>
<dbReference type="HOGENOM" id="CLU_2237453_0_0_1"/>
<organism evidence="2 3">
    <name type="scientific">Paxillus rubicundulus Ve08.2h10</name>
    <dbReference type="NCBI Taxonomy" id="930991"/>
    <lineage>
        <taxon>Eukaryota</taxon>
        <taxon>Fungi</taxon>
        <taxon>Dikarya</taxon>
        <taxon>Basidiomycota</taxon>
        <taxon>Agaricomycotina</taxon>
        <taxon>Agaricomycetes</taxon>
        <taxon>Agaricomycetidae</taxon>
        <taxon>Boletales</taxon>
        <taxon>Paxilineae</taxon>
        <taxon>Paxillaceae</taxon>
        <taxon>Paxillus</taxon>
    </lineage>
</organism>
<dbReference type="EMBL" id="KN830149">
    <property type="protein sequence ID" value="KIK73055.1"/>
    <property type="molecule type" value="Genomic_DNA"/>
</dbReference>
<reference evidence="3" key="2">
    <citation type="submission" date="2015-01" db="EMBL/GenBank/DDBJ databases">
        <title>Evolutionary Origins and Diversification of the Mycorrhizal Mutualists.</title>
        <authorList>
            <consortium name="DOE Joint Genome Institute"/>
            <consortium name="Mycorrhizal Genomics Consortium"/>
            <person name="Kohler A."/>
            <person name="Kuo A."/>
            <person name="Nagy L.G."/>
            <person name="Floudas D."/>
            <person name="Copeland A."/>
            <person name="Barry K.W."/>
            <person name="Cichocki N."/>
            <person name="Veneault-Fourrey C."/>
            <person name="LaButti K."/>
            <person name="Lindquist E.A."/>
            <person name="Lipzen A."/>
            <person name="Lundell T."/>
            <person name="Morin E."/>
            <person name="Murat C."/>
            <person name="Riley R."/>
            <person name="Ohm R."/>
            <person name="Sun H."/>
            <person name="Tunlid A."/>
            <person name="Henrissat B."/>
            <person name="Grigoriev I.V."/>
            <person name="Hibbett D.S."/>
            <person name="Martin F."/>
        </authorList>
    </citation>
    <scope>NUCLEOTIDE SEQUENCE [LARGE SCALE GENOMIC DNA]</scope>
    <source>
        <strain evidence="3">Ve08.2h10</strain>
    </source>
</reference>
<protein>
    <submittedName>
        <fullName evidence="2">Uncharacterized protein</fullName>
    </submittedName>
</protein>
<evidence type="ECO:0000256" key="1">
    <source>
        <dbReference type="SAM" id="MobiDB-lite"/>
    </source>
</evidence>
<name>A0A0D0D7S9_9AGAM</name>